<keyword evidence="3 6" id="KW-0245">EGF-like domain</keyword>
<dbReference type="PANTHER" id="PTHR24040:SF13">
    <property type="entry name" value="FIBROPELLIN-1"/>
    <property type="match status" value="1"/>
</dbReference>
<evidence type="ECO:0000313" key="8">
    <source>
        <dbReference type="EMBL" id="RMZ96989.1"/>
    </source>
</evidence>
<evidence type="ECO:0000256" key="1">
    <source>
        <dbReference type="ARBA" id="ARBA00004613"/>
    </source>
</evidence>
<dbReference type="GO" id="GO:0005576">
    <property type="term" value="C:extracellular region"/>
    <property type="evidence" value="ECO:0007669"/>
    <property type="project" value="UniProtKB-SubCell"/>
</dbReference>
<dbReference type="InterPro" id="IPR001881">
    <property type="entry name" value="EGF-like_Ca-bd_dom"/>
</dbReference>
<dbReference type="InterPro" id="IPR009030">
    <property type="entry name" value="Growth_fac_rcpt_cys_sf"/>
</dbReference>
<protein>
    <submittedName>
        <fullName evidence="8">Adhesion G-coupled receptor E1 isoform X8</fullName>
    </submittedName>
</protein>
<dbReference type="InterPro" id="IPR049883">
    <property type="entry name" value="NOTCH1_EGF-like"/>
</dbReference>
<feature type="non-terminal residue" evidence="8">
    <location>
        <position position="109"/>
    </location>
</feature>
<evidence type="ECO:0000256" key="6">
    <source>
        <dbReference type="PROSITE-ProRule" id="PRU00076"/>
    </source>
</evidence>
<dbReference type="SUPFAM" id="SSF57184">
    <property type="entry name" value="Growth factor receptor domain"/>
    <property type="match status" value="1"/>
</dbReference>
<keyword evidence="9" id="KW-1185">Reference proteome</keyword>
<dbReference type="OrthoDB" id="10066810at2759"/>
<dbReference type="InterPro" id="IPR051145">
    <property type="entry name" value="GAS-SHBG-PROS"/>
</dbReference>
<dbReference type="STRING" id="10195.A0A3M7PDB8"/>
<organism evidence="8 9">
    <name type="scientific">Brachionus plicatilis</name>
    <name type="common">Marine rotifer</name>
    <name type="synonym">Brachionus muelleri</name>
    <dbReference type="NCBI Taxonomy" id="10195"/>
    <lineage>
        <taxon>Eukaryota</taxon>
        <taxon>Metazoa</taxon>
        <taxon>Spiralia</taxon>
        <taxon>Gnathifera</taxon>
        <taxon>Rotifera</taxon>
        <taxon>Eurotatoria</taxon>
        <taxon>Monogononta</taxon>
        <taxon>Pseudotrocha</taxon>
        <taxon>Ploima</taxon>
        <taxon>Brachionidae</taxon>
        <taxon>Brachionus</taxon>
    </lineage>
</organism>
<evidence type="ECO:0000259" key="7">
    <source>
        <dbReference type="PROSITE" id="PS50026"/>
    </source>
</evidence>
<evidence type="ECO:0000256" key="4">
    <source>
        <dbReference type="ARBA" id="ARBA00023157"/>
    </source>
</evidence>
<dbReference type="InterPro" id="IPR000742">
    <property type="entry name" value="EGF"/>
</dbReference>
<keyword evidence="2" id="KW-0964">Secreted</keyword>
<name>A0A3M7PDB8_BRAPC</name>
<dbReference type="Pfam" id="PF07645">
    <property type="entry name" value="EGF_CA"/>
    <property type="match status" value="2"/>
</dbReference>
<keyword evidence="8" id="KW-0675">Receptor</keyword>
<dbReference type="GO" id="GO:0005509">
    <property type="term" value="F:calcium ion binding"/>
    <property type="evidence" value="ECO:0007669"/>
    <property type="project" value="InterPro"/>
</dbReference>
<dbReference type="Proteomes" id="UP000276133">
    <property type="component" value="Unassembled WGS sequence"/>
</dbReference>
<reference evidence="8 9" key="1">
    <citation type="journal article" date="2018" name="Sci. Rep.">
        <title>Genomic signatures of local adaptation to the degree of environmental predictability in rotifers.</title>
        <authorList>
            <person name="Franch-Gras L."/>
            <person name="Hahn C."/>
            <person name="Garcia-Roger E.M."/>
            <person name="Carmona M.J."/>
            <person name="Serra M."/>
            <person name="Gomez A."/>
        </authorList>
    </citation>
    <scope>NUCLEOTIDE SEQUENCE [LARGE SCALE GENOMIC DNA]</scope>
    <source>
        <strain evidence="8">HYR1</strain>
    </source>
</reference>
<sequence length="109" mass="12127">MDCIETNDILTCVSSYGTPILSCKSGFRLNNFTCDAIDLCIEQNPCNIEANCTSFNGTYSCQCRSGFQYNLENDECEDIQECSKPVCEENSDCIELAGSYECECQTGFE</sequence>
<dbReference type="EMBL" id="REGN01011710">
    <property type="protein sequence ID" value="RMZ96989.1"/>
    <property type="molecule type" value="Genomic_DNA"/>
</dbReference>
<comment type="caution">
    <text evidence="6">Lacks conserved residue(s) required for the propagation of feature annotation.</text>
</comment>
<comment type="subcellular location">
    <subcellularLocation>
        <location evidence="1">Secreted</location>
    </subcellularLocation>
</comment>
<dbReference type="PROSITE" id="PS50026">
    <property type="entry name" value="EGF_3"/>
    <property type="match status" value="2"/>
</dbReference>
<evidence type="ECO:0000256" key="3">
    <source>
        <dbReference type="ARBA" id="ARBA00022536"/>
    </source>
</evidence>
<feature type="domain" description="EGF-like" evidence="7">
    <location>
        <begin position="78"/>
        <end position="109"/>
    </location>
</feature>
<keyword evidence="4" id="KW-1015">Disulfide bond</keyword>
<accession>A0A3M7PDB8</accession>
<gene>
    <name evidence="8" type="ORF">BpHYR1_043997</name>
</gene>
<dbReference type="Gene3D" id="2.10.25.10">
    <property type="entry name" value="Laminin"/>
    <property type="match status" value="2"/>
</dbReference>
<dbReference type="PANTHER" id="PTHR24040">
    <property type="entry name" value="LAMININ G-LIKE DOMAIN-CONTAINING PROTEIN"/>
    <property type="match status" value="1"/>
</dbReference>
<keyword evidence="5" id="KW-0325">Glycoprotein</keyword>
<feature type="domain" description="EGF-like" evidence="7">
    <location>
        <begin position="36"/>
        <end position="77"/>
    </location>
</feature>
<dbReference type="SMART" id="SM00179">
    <property type="entry name" value="EGF_CA"/>
    <property type="match status" value="2"/>
</dbReference>
<dbReference type="AlphaFoldDB" id="A0A3M7PDB8"/>
<evidence type="ECO:0000256" key="5">
    <source>
        <dbReference type="ARBA" id="ARBA00023180"/>
    </source>
</evidence>
<proteinExistence type="predicted"/>
<evidence type="ECO:0000256" key="2">
    <source>
        <dbReference type="ARBA" id="ARBA00022525"/>
    </source>
</evidence>
<dbReference type="PROSITE" id="PS01186">
    <property type="entry name" value="EGF_2"/>
    <property type="match status" value="1"/>
</dbReference>
<comment type="caution">
    <text evidence="8">The sequence shown here is derived from an EMBL/GenBank/DDBJ whole genome shotgun (WGS) entry which is preliminary data.</text>
</comment>
<evidence type="ECO:0000313" key="9">
    <source>
        <dbReference type="Proteomes" id="UP000276133"/>
    </source>
</evidence>